<feature type="region of interest" description="Disordered" evidence="1">
    <location>
        <begin position="1"/>
        <end position="24"/>
    </location>
</feature>
<dbReference type="Proteomes" id="UP000681526">
    <property type="component" value="Unassembled WGS sequence"/>
</dbReference>
<keyword evidence="3" id="KW-1185">Reference proteome</keyword>
<evidence type="ECO:0000256" key="1">
    <source>
        <dbReference type="SAM" id="MobiDB-lite"/>
    </source>
</evidence>
<protein>
    <submittedName>
        <fullName evidence="2">Uncharacterized protein</fullName>
    </submittedName>
</protein>
<sequence>MPRNTVLPPHAIATEPESRARLSR</sequence>
<proteinExistence type="predicted"/>
<dbReference type="EMBL" id="CAJRAY010000001">
    <property type="protein sequence ID" value="CAG5076246.1"/>
    <property type="molecule type" value="Genomic_DNA"/>
</dbReference>
<organism evidence="2 3">
    <name type="scientific">Thermobacillus xylanilyticus</name>
    <dbReference type="NCBI Taxonomy" id="76633"/>
    <lineage>
        <taxon>Bacteria</taxon>
        <taxon>Bacillati</taxon>
        <taxon>Bacillota</taxon>
        <taxon>Bacilli</taxon>
        <taxon>Bacillales</taxon>
        <taxon>Paenibacillaceae</taxon>
        <taxon>Thermobacillus</taxon>
    </lineage>
</organism>
<accession>A0ABN7RFW4</accession>
<evidence type="ECO:0000313" key="2">
    <source>
        <dbReference type="EMBL" id="CAG5076246.1"/>
    </source>
</evidence>
<name>A0ABN7RFW4_THEXY</name>
<evidence type="ECO:0000313" key="3">
    <source>
        <dbReference type="Proteomes" id="UP000681526"/>
    </source>
</evidence>
<gene>
    <name evidence="2" type="primary">txxe 3863</name>
    <name evidence="2" type="ORF">TXXE_00500</name>
</gene>
<reference evidence="2 3" key="1">
    <citation type="submission" date="2021-04" db="EMBL/GenBank/DDBJ databases">
        <authorList>
            <person name="Rakotoarivonina H."/>
        </authorList>
    </citation>
    <scope>NUCLEOTIDE SEQUENCE [LARGE SCALE GENOMIC DNA]</scope>
    <source>
        <strain evidence="2 3">XE</strain>
    </source>
</reference>
<comment type="caution">
    <text evidence="2">The sequence shown here is derived from an EMBL/GenBank/DDBJ whole genome shotgun (WGS) entry which is preliminary data.</text>
</comment>